<keyword evidence="2" id="KW-1185">Reference proteome</keyword>
<reference evidence="1" key="1">
    <citation type="journal article" date="2023" name="G3 (Bethesda)">
        <title>A reference genome for the long-term kleptoplast-retaining sea slug Elysia crispata morphotype clarki.</title>
        <authorList>
            <person name="Eastman K.E."/>
            <person name="Pendleton A.L."/>
            <person name="Shaikh M.A."/>
            <person name="Suttiyut T."/>
            <person name="Ogas R."/>
            <person name="Tomko P."/>
            <person name="Gavelis G."/>
            <person name="Widhalm J.R."/>
            <person name="Wisecaver J.H."/>
        </authorList>
    </citation>
    <scope>NUCLEOTIDE SEQUENCE</scope>
    <source>
        <strain evidence="1">ECLA1</strain>
    </source>
</reference>
<evidence type="ECO:0000313" key="1">
    <source>
        <dbReference type="EMBL" id="KAK3765784.1"/>
    </source>
</evidence>
<accession>A0AAE0ZAC9</accession>
<evidence type="ECO:0000313" key="2">
    <source>
        <dbReference type="Proteomes" id="UP001283361"/>
    </source>
</evidence>
<organism evidence="1 2">
    <name type="scientific">Elysia crispata</name>
    <name type="common">lettuce slug</name>
    <dbReference type="NCBI Taxonomy" id="231223"/>
    <lineage>
        <taxon>Eukaryota</taxon>
        <taxon>Metazoa</taxon>
        <taxon>Spiralia</taxon>
        <taxon>Lophotrochozoa</taxon>
        <taxon>Mollusca</taxon>
        <taxon>Gastropoda</taxon>
        <taxon>Heterobranchia</taxon>
        <taxon>Euthyneura</taxon>
        <taxon>Panpulmonata</taxon>
        <taxon>Sacoglossa</taxon>
        <taxon>Placobranchoidea</taxon>
        <taxon>Plakobranchidae</taxon>
        <taxon>Elysia</taxon>
    </lineage>
</organism>
<comment type="caution">
    <text evidence="1">The sequence shown here is derived from an EMBL/GenBank/DDBJ whole genome shotgun (WGS) entry which is preliminary data.</text>
</comment>
<dbReference type="AlphaFoldDB" id="A0AAE0ZAC9"/>
<dbReference type="Proteomes" id="UP001283361">
    <property type="component" value="Unassembled WGS sequence"/>
</dbReference>
<dbReference type="EMBL" id="JAWDGP010004277">
    <property type="protein sequence ID" value="KAK3765784.1"/>
    <property type="molecule type" value="Genomic_DNA"/>
</dbReference>
<proteinExistence type="predicted"/>
<name>A0AAE0ZAC9_9GAST</name>
<protein>
    <submittedName>
        <fullName evidence="1">Uncharacterized protein</fullName>
    </submittedName>
</protein>
<gene>
    <name evidence="1" type="ORF">RRG08_026255</name>
</gene>
<sequence>MQEIKSTQSEFFLMSALSTLSILRQPVSVEKPVLSDGMPCIGSALSWSHRDEEEEEKMHIISGQQKEGDDDELLKHDRSEACQMSWTQQTKNKGWIKSLCVRISVFLYDVHVWWGGSLVIYNGSIPGLDHDRASLSHTKMTNLLPK</sequence>